<proteinExistence type="predicted"/>
<evidence type="ECO:0000313" key="1">
    <source>
        <dbReference type="EMBL" id="UPQ79527.1"/>
    </source>
</evidence>
<dbReference type="PROSITE" id="PS51257">
    <property type="entry name" value="PROKAR_LIPOPROTEIN"/>
    <property type="match status" value="1"/>
</dbReference>
<dbReference type="RefSeq" id="WP_248434729.1">
    <property type="nucleotide sequence ID" value="NZ_CP096205.1"/>
</dbReference>
<name>A0ABY4KFF9_9FLAO</name>
<dbReference type="Proteomes" id="UP000830583">
    <property type="component" value="Chromosome"/>
</dbReference>
<sequence length="413" mass="49038">MRAIYLICSFVFFVGCKPILNDNQKELCFSEKKENPHAFANTIFKESEYNYLKPLNCLLLNEDYYREIDAIDFYYQTLLTFSSFANDSLVYFDTYSKRFKSERKNNQYKFDTLKIIDGKIFIINKAKNERVIMFNEQHYRTNQRFFLKSLLQDFKELGYNYLALEAADNTNFRENYILNHEEGFYLNEPNFANLVAEALKLGFKIKSYESNISCVESKNCYNFRDSIQALNLNKILKDDKEAKIIVLAGGSHIYEKSSRNKNMAQYFRELTGINPFTVDQISLVDNCTNNNSFYYQANSNFDIKSPSVILTEDDSIYEYDNRVDLSLIYPLNNQQNWMFEDKSVVEIKLKKQYNRLVFQVFNRKNSQKIPVFNKVLYSTDSTLKLYLEQGEYFYVVKDENDKIFIKKNFKIHH</sequence>
<evidence type="ECO:0000313" key="2">
    <source>
        <dbReference type="Proteomes" id="UP000830583"/>
    </source>
</evidence>
<reference evidence="1" key="1">
    <citation type="submission" date="2022-04" db="EMBL/GenBank/DDBJ databases">
        <title>Consumption of N2O by Flavobacterium azooxidireducens sp. nov. isolated from Decomposing Leaf Litter of Phragmites australis (Cav.).</title>
        <authorList>
            <person name="Behrendt U."/>
            <person name="Spanner T."/>
            <person name="Augustin J."/>
            <person name="Horn M.A."/>
            <person name="Kolb S."/>
            <person name="Ulrich A."/>
        </authorList>
    </citation>
    <scope>NUCLEOTIDE SEQUENCE</scope>
    <source>
        <strain evidence="1">IGB 4-14</strain>
    </source>
</reference>
<dbReference type="EMBL" id="CP096205">
    <property type="protein sequence ID" value="UPQ79527.1"/>
    <property type="molecule type" value="Genomic_DNA"/>
</dbReference>
<dbReference type="SUPFAM" id="SSF159501">
    <property type="entry name" value="EreA/ChaN-like"/>
    <property type="match status" value="1"/>
</dbReference>
<gene>
    <name evidence="1" type="ORF">M0M57_01510</name>
</gene>
<protein>
    <submittedName>
        <fullName evidence="1">Uncharacterized protein</fullName>
    </submittedName>
</protein>
<organism evidence="1 2">
    <name type="scientific">Flavobacterium azooxidireducens</name>
    <dbReference type="NCBI Taxonomy" id="1871076"/>
    <lineage>
        <taxon>Bacteria</taxon>
        <taxon>Pseudomonadati</taxon>
        <taxon>Bacteroidota</taxon>
        <taxon>Flavobacteriia</taxon>
        <taxon>Flavobacteriales</taxon>
        <taxon>Flavobacteriaceae</taxon>
        <taxon>Flavobacterium</taxon>
    </lineage>
</organism>
<keyword evidence="2" id="KW-1185">Reference proteome</keyword>
<accession>A0ABY4KFF9</accession>